<accession>A0A8S5PMC6</accession>
<organism evidence="1">
    <name type="scientific">Podoviridae sp. ct8mF2</name>
    <dbReference type="NCBI Taxonomy" id="2825224"/>
    <lineage>
        <taxon>Viruses</taxon>
        <taxon>Duplodnaviria</taxon>
        <taxon>Heunggongvirae</taxon>
        <taxon>Uroviricota</taxon>
        <taxon>Caudoviricetes</taxon>
    </lineage>
</organism>
<dbReference type="EMBL" id="BK015454">
    <property type="protein sequence ID" value="DAE07725.1"/>
    <property type="molecule type" value="Genomic_DNA"/>
</dbReference>
<evidence type="ECO:0000313" key="1">
    <source>
        <dbReference type="EMBL" id="DAE07725.1"/>
    </source>
</evidence>
<sequence>MKYTVIAIIASAVAFGVQAYAKAQAYADYTTDAAFIDVDALDDPYEDIREDIAKQAMREAEEATRQQADEIEKLYQSLPPLEKVRGDAEVSK</sequence>
<proteinExistence type="predicted"/>
<protein>
    <submittedName>
        <fullName evidence="1">Uncharacterized protein</fullName>
    </submittedName>
</protein>
<name>A0A8S5PMC6_9CAUD</name>
<reference evidence="1" key="1">
    <citation type="journal article" date="2021" name="Proc. Natl. Acad. Sci. U.S.A.">
        <title>A Catalog of Tens of Thousands of Viruses from Human Metagenomes Reveals Hidden Associations with Chronic Diseases.</title>
        <authorList>
            <person name="Tisza M.J."/>
            <person name="Buck C.B."/>
        </authorList>
    </citation>
    <scope>NUCLEOTIDE SEQUENCE</scope>
    <source>
        <strain evidence="1">Ct8mF2</strain>
    </source>
</reference>